<evidence type="ECO:0000313" key="3">
    <source>
        <dbReference type="EMBL" id="RMJ12130.1"/>
    </source>
</evidence>
<gene>
    <name evidence="3" type="ORF">CDV36_008225</name>
</gene>
<evidence type="ECO:0000256" key="1">
    <source>
        <dbReference type="ARBA" id="ARBA00038158"/>
    </source>
</evidence>
<name>A0A3M2S3K3_9HYPO</name>
<dbReference type="STRING" id="2010991.A0A3M2S3K3"/>
<comment type="caution">
    <text evidence="3">The sequence shown here is derived from an EMBL/GenBank/DDBJ whole genome shotgun (WGS) entry which is preliminary data.</text>
</comment>
<evidence type="ECO:0008006" key="5">
    <source>
        <dbReference type="Google" id="ProtNLM"/>
    </source>
</evidence>
<reference evidence="3 4" key="1">
    <citation type="submission" date="2017-06" db="EMBL/GenBank/DDBJ databases">
        <title>Comparative genomic analysis of Ambrosia Fusariam Clade fungi.</title>
        <authorList>
            <person name="Stajich J.E."/>
            <person name="Carrillo J."/>
            <person name="Kijimoto T."/>
            <person name="Eskalen A."/>
            <person name="O'Donnell K."/>
            <person name="Kasson M."/>
        </authorList>
    </citation>
    <scope>NUCLEOTIDE SEQUENCE [LARGE SCALE GENOMIC DNA]</scope>
    <source>
        <strain evidence="3">UCR3666</strain>
    </source>
</reference>
<proteinExistence type="inferred from homology"/>
<dbReference type="Proteomes" id="UP000277212">
    <property type="component" value="Unassembled WGS sequence"/>
</dbReference>
<evidence type="ECO:0000313" key="4">
    <source>
        <dbReference type="Proteomes" id="UP000277212"/>
    </source>
</evidence>
<dbReference type="Pfam" id="PF13489">
    <property type="entry name" value="Methyltransf_23"/>
    <property type="match status" value="1"/>
</dbReference>
<comment type="similarity">
    <text evidence="1">Belongs to the methyltransferase superfamily. LaeA methyltransferase family.</text>
</comment>
<dbReference type="PANTHER" id="PTHR43591:SF10">
    <property type="entry name" value="ABC TRANSMEMBRANE TYPE-1 DOMAIN-CONTAINING PROTEIN-RELATED"/>
    <property type="match status" value="1"/>
</dbReference>
<dbReference type="InterPro" id="IPR029063">
    <property type="entry name" value="SAM-dependent_MTases_sf"/>
</dbReference>
<feature type="region of interest" description="Disordered" evidence="2">
    <location>
        <begin position="1"/>
        <end position="20"/>
    </location>
</feature>
<evidence type="ECO:0000256" key="2">
    <source>
        <dbReference type="SAM" id="MobiDB-lite"/>
    </source>
</evidence>
<protein>
    <recommendedName>
        <fullName evidence="5">Methyltransferase domain-containing protein</fullName>
    </recommendedName>
</protein>
<dbReference type="EMBL" id="NKUJ01000145">
    <property type="protein sequence ID" value="RMJ12130.1"/>
    <property type="molecule type" value="Genomic_DNA"/>
</dbReference>
<organism evidence="3 4">
    <name type="scientific">Fusarium kuroshium</name>
    <dbReference type="NCBI Taxonomy" id="2010991"/>
    <lineage>
        <taxon>Eukaryota</taxon>
        <taxon>Fungi</taxon>
        <taxon>Dikarya</taxon>
        <taxon>Ascomycota</taxon>
        <taxon>Pezizomycotina</taxon>
        <taxon>Sordariomycetes</taxon>
        <taxon>Hypocreomycetidae</taxon>
        <taxon>Hypocreales</taxon>
        <taxon>Nectriaceae</taxon>
        <taxon>Fusarium</taxon>
        <taxon>Fusarium solani species complex</taxon>
    </lineage>
</organism>
<dbReference type="OrthoDB" id="2013972at2759"/>
<dbReference type="SUPFAM" id="SSF53335">
    <property type="entry name" value="S-adenosyl-L-methionine-dependent methyltransferases"/>
    <property type="match status" value="1"/>
</dbReference>
<feature type="region of interest" description="Disordered" evidence="2">
    <location>
        <begin position="49"/>
        <end position="90"/>
    </location>
</feature>
<accession>A0A3M2S3K3</accession>
<feature type="compositionally biased region" description="Basic and acidic residues" evidence="2">
    <location>
        <begin position="9"/>
        <end position="20"/>
    </location>
</feature>
<dbReference type="GO" id="GO:0008168">
    <property type="term" value="F:methyltransferase activity"/>
    <property type="evidence" value="ECO:0007669"/>
    <property type="project" value="TreeGrafter"/>
</dbReference>
<feature type="compositionally biased region" description="Low complexity" evidence="2">
    <location>
        <begin position="55"/>
        <end position="67"/>
    </location>
</feature>
<dbReference type="AlphaFoldDB" id="A0A3M2S3K3"/>
<keyword evidence="4" id="KW-1185">Reference proteome</keyword>
<dbReference type="Gene3D" id="3.40.50.150">
    <property type="entry name" value="Vaccinia Virus protein VP39"/>
    <property type="match status" value="1"/>
</dbReference>
<sequence length="409" mass="45704">MTPNMGVPRSERTNSSRDPFHPSFVLLSSITNHLSLVSTVSLTTMCGSNSPAGVPTSASPPRSTPSPVDLVPGDQGEDDNDSSLGSDAESSTASVSASIFEYRRVQGRTYHADKFVHDYAFPNDDQQLESIDISHHSLTLLLDGQLFLAPIKDDVQKVLDVGTGSGTHLGNVSLPCYSDMSGQLMLTQFSDFADQYTSAEVIGTDLSPCQPEWVPPNVKFEVDDATETWTWGDNHFDFIHIRYLFGAITDWHALFKEAYRCCAPGGWVESAEADVRLLSDDGTDELEPVLKVCDKMYEEGGKVMGRPFFVGELQVEGMKEAGFVDIKTVDYKMPIGSWPRDPKMAQVGRFVQLTLENDLEGYSLLLWNQVLKWPKDEFQVFLMQTRKAIRNRKVHSYFKVRYVYGRKPE</sequence>
<dbReference type="PANTHER" id="PTHR43591">
    <property type="entry name" value="METHYLTRANSFERASE"/>
    <property type="match status" value="1"/>
</dbReference>
<dbReference type="CDD" id="cd02440">
    <property type="entry name" value="AdoMet_MTases"/>
    <property type="match status" value="1"/>
</dbReference>